<dbReference type="EMBL" id="FQZC01000003">
    <property type="protein sequence ID" value="SHJ53450.1"/>
    <property type="molecule type" value="Genomic_DNA"/>
</dbReference>
<gene>
    <name evidence="2" type="ORF">SAMN02745911_2794</name>
</gene>
<keyword evidence="1" id="KW-0472">Membrane</keyword>
<accession>A0ABY1IN34</accession>
<dbReference type="Proteomes" id="UP000184290">
    <property type="component" value="Unassembled WGS sequence"/>
</dbReference>
<evidence type="ECO:0008006" key="4">
    <source>
        <dbReference type="Google" id="ProtNLM"/>
    </source>
</evidence>
<evidence type="ECO:0000313" key="2">
    <source>
        <dbReference type="EMBL" id="SHJ53450.1"/>
    </source>
</evidence>
<reference evidence="2 3" key="1">
    <citation type="submission" date="2016-11" db="EMBL/GenBank/DDBJ databases">
        <authorList>
            <person name="Varghese N."/>
            <person name="Submissions S."/>
        </authorList>
    </citation>
    <scope>NUCLEOTIDE SEQUENCE [LARGE SCALE GENOMIC DNA]</scope>
    <source>
        <strain evidence="2 3">DSM 21988</strain>
    </source>
</reference>
<name>A0ABY1IN34_9HYPH</name>
<feature type="transmembrane region" description="Helical" evidence="1">
    <location>
        <begin position="53"/>
        <end position="73"/>
    </location>
</feature>
<organism evidence="2 3">
    <name type="scientific">Aureimonas altamirensis DSM 21988</name>
    <dbReference type="NCBI Taxonomy" id="1121026"/>
    <lineage>
        <taxon>Bacteria</taxon>
        <taxon>Pseudomonadati</taxon>
        <taxon>Pseudomonadota</taxon>
        <taxon>Alphaproteobacteria</taxon>
        <taxon>Hyphomicrobiales</taxon>
        <taxon>Aurantimonadaceae</taxon>
        <taxon>Aureimonas</taxon>
    </lineage>
</organism>
<evidence type="ECO:0000313" key="3">
    <source>
        <dbReference type="Proteomes" id="UP000184290"/>
    </source>
</evidence>
<sequence length="115" mass="12362">MTGPERNARAVFWMLAGGFAWWGAVFLALYALLSVGCAYGWDARPFAGTSLQRAVLVGAWLASLVPLAAMLLLQYRLWTARTASTLMAVGAVLTALALAATVWNFGMVTFLSTCR</sequence>
<keyword evidence="3" id="KW-1185">Reference proteome</keyword>
<keyword evidence="1" id="KW-1133">Transmembrane helix</keyword>
<keyword evidence="1" id="KW-0812">Transmembrane</keyword>
<proteinExistence type="predicted"/>
<evidence type="ECO:0000256" key="1">
    <source>
        <dbReference type="SAM" id="Phobius"/>
    </source>
</evidence>
<feature type="transmembrane region" description="Helical" evidence="1">
    <location>
        <begin position="12"/>
        <end position="33"/>
    </location>
</feature>
<feature type="transmembrane region" description="Helical" evidence="1">
    <location>
        <begin position="85"/>
        <end position="105"/>
    </location>
</feature>
<dbReference type="RefSeq" id="WP_060606581.1">
    <property type="nucleotide sequence ID" value="NZ_FQZC01000003.1"/>
</dbReference>
<protein>
    <recommendedName>
        <fullName evidence="4">Transmembrane protein</fullName>
    </recommendedName>
</protein>
<comment type="caution">
    <text evidence="2">The sequence shown here is derived from an EMBL/GenBank/DDBJ whole genome shotgun (WGS) entry which is preliminary data.</text>
</comment>